<dbReference type="GO" id="GO:0008270">
    <property type="term" value="F:zinc ion binding"/>
    <property type="evidence" value="ECO:0007669"/>
    <property type="project" value="UniProtKB-KW"/>
</dbReference>
<dbReference type="InterPro" id="IPR018957">
    <property type="entry name" value="Znf_C3HC4_RING-type"/>
</dbReference>
<dbReference type="PROSITE" id="PS01359">
    <property type="entry name" value="ZF_PHD_1"/>
    <property type="match status" value="1"/>
</dbReference>
<evidence type="ECO:0000259" key="9">
    <source>
        <dbReference type="PROSITE" id="PS50172"/>
    </source>
</evidence>
<dbReference type="SUPFAM" id="SSF57903">
    <property type="entry name" value="FYVE/PHD zinc finger"/>
    <property type="match status" value="1"/>
</dbReference>
<feature type="domain" description="RING-type" evidence="8">
    <location>
        <begin position="364"/>
        <end position="409"/>
    </location>
</feature>
<keyword evidence="4 7" id="KW-0863">Zinc-finger</keyword>
<dbReference type="InterPro" id="IPR019786">
    <property type="entry name" value="Zinc_finger_PHD-type_CS"/>
</dbReference>
<dbReference type="InterPro" id="IPR001357">
    <property type="entry name" value="BRCT_dom"/>
</dbReference>
<dbReference type="InterPro" id="IPR001841">
    <property type="entry name" value="Znf_RING"/>
</dbReference>
<dbReference type="Pfam" id="PF12738">
    <property type="entry name" value="PTCB-BRCT"/>
    <property type="match status" value="1"/>
</dbReference>
<dbReference type="EMBL" id="BSYO01000010">
    <property type="protein sequence ID" value="GMH10526.1"/>
    <property type="molecule type" value="Genomic_DNA"/>
</dbReference>
<dbReference type="AlphaFoldDB" id="A0AAD3SHE1"/>
<sequence length="510" mass="57255">MESIVATVSGYHGSERFKLIKLISLAGASYVGAMTRSTTHLICWKFGGKKYDLAKKLRIVIVNHLWLEECIKVGKHIPEHAFTMQSGHEVGSVTLDAPTVARITGSLIENRLLLDKSNVHDGSRYPVIDVELEEIEPEYSHDNLFFYENLLSQPGKSNNASAWSKEKAVKKFLKKDRGANSRQKISQSQKFSLERLEYDESSCYTSKSRMKMRERKSITSAELSHRSRRLVKKNAKQYLFESSFSVGEHEGCALGTELWNNVPSTSDFLNNLHYDSEENIGSRSKDAYTDLSGTRNEDLTEVEEINGINDGGAREDSCLQIEAPAAMGKTLRETSSDIDKINGKLKTGDQVEQATRFSTSIISCAICWTDFSSTRGVLPCGHRFCFSCIQRWADCMALDGKNSTCPMCNANFACITKVDDASCLEQKMYSQTVPSPSSTENIFIVHDGGSHQSGIQMSLESICCQCHSREPEDLLIPCHQCRIRCVHSYCLDPPLFPWICISCRDLRVFY</sequence>
<name>A0AAD3SHE1_NEPGR</name>
<dbReference type="Gene3D" id="3.40.50.10190">
    <property type="entry name" value="BRCT domain"/>
    <property type="match status" value="1"/>
</dbReference>
<reference evidence="10" key="1">
    <citation type="submission" date="2023-05" db="EMBL/GenBank/DDBJ databases">
        <title>Nepenthes gracilis genome sequencing.</title>
        <authorList>
            <person name="Fukushima K."/>
        </authorList>
    </citation>
    <scope>NUCLEOTIDE SEQUENCE</scope>
    <source>
        <strain evidence="10">SING2019-196</strain>
    </source>
</reference>
<dbReference type="PROSITE" id="PS50172">
    <property type="entry name" value="BRCT"/>
    <property type="match status" value="1"/>
</dbReference>
<evidence type="ECO:0000256" key="7">
    <source>
        <dbReference type="PROSITE-ProRule" id="PRU00175"/>
    </source>
</evidence>
<evidence type="ECO:0000259" key="8">
    <source>
        <dbReference type="PROSITE" id="PS50089"/>
    </source>
</evidence>
<dbReference type="SMART" id="SM00292">
    <property type="entry name" value="BRCT"/>
    <property type="match status" value="1"/>
</dbReference>
<accession>A0AAD3SHE1</accession>
<dbReference type="Proteomes" id="UP001279734">
    <property type="component" value="Unassembled WGS sequence"/>
</dbReference>
<dbReference type="SMART" id="SM00184">
    <property type="entry name" value="RING"/>
    <property type="match status" value="1"/>
</dbReference>
<dbReference type="Pfam" id="PF00097">
    <property type="entry name" value="zf-C3HC4"/>
    <property type="match status" value="1"/>
</dbReference>
<dbReference type="SUPFAM" id="SSF52113">
    <property type="entry name" value="BRCT domain"/>
    <property type="match status" value="1"/>
</dbReference>
<comment type="subcellular location">
    <subcellularLocation>
        <location evidence="1">Chromosome</location>
    </subcellularLocation>
</comment>
<evidence type="ECO:0000256" key="1">
    <source>
        <dbReference type="ARBA" id="ARBA00004286"/>
    </source>
</evidence>
<dbReference type="InterPro" id="IPR036420">
    <property type="entry name" value="BRCT_dom_sf"/>
</dbReference>
<dbReference type="PROSITE" id="PS00518">
    <property type="entry name" value="ZF_RING_1"/>
    <property type="match status" value="1"/>
</dbReference>
<evidence type="ECO:0000256" key="6">
    <source>
        <dbReference type="ARBA" id="ARBA00031556"/>
    </source>
</evidence>
<proteinExistence type="predicted"/>
<keyword evidence="2" id="KW-0158">Chromosome</keyword>
<keyword evidence="11" id="KW-1185">Reference proteome</keyword>
<evidence type="ECO:0000256" key="2">
    <source>
        <dbReference type="ARBA" id="ARBA00022454"/>
    </source>
</evidence>
<comment type="caution">
    <text evidence="10">The sequence shown here is derived from an EMBL/GenBank/DDBJ whole genome shotgun (WGS) entry which is preliminary data.</text>
</comment>
<dbReference type="PROSITE" id="PS50089">
    <property type="entry name" value="ZF_RING_2"/>
    <property type="match status" value="1"/>
</dbReference>
<evidence type="ECO:0000256" key="4">
    <source>
        <dbReference type="ARBA" id="ARBA00022771"/>
    </source>
</evidence>
<gene>
    <name evidence="10" type="ORF">Nepgr_012367</name>
</gene>
<dbReference type="PANTHER" id="PTHR47776">
    <property type="entry name" value="F5A8.9 PROTEIN"/>
    <property type="match status" value="1"/>
</dbReference>
<dbReference type="SUPFAM" id="SSF57850">
    <property type="entry name" value="RING/U-box"/>
    <property type="match status" value="1"/>
</dbReference>
<dbReference type="InterPro" id="IPR011011">
    <property type="entry name" value="Znf_FYVE_PHD"/>
</dbReference>
<dbReference type="GO" id="GO:0005694">
    <property type="term" value="C:chromosome"/>
    <property type="evidence" value="ECO:0007669"/>
    <property type="project" value="UniProtKB-SubCell"/>
</dbReference>
<feature type="domain" description="BRCT" evidence="9">
    <location>
        <begin position="1"/>
        <end position="84"/>
    </location>
</feature>
<evidence type="ECO:0000256" key="5">
    <source>
        <dbReference type="ARBA" id="ARBA00022833"/>
    </source>
</evidence>
<organism evidence="10 11">
    <name type="scientific">Nepenthes gracilis</name>
    <name type="common">Slender pitcher plant</name>
    <dbReference type="NCBI Taxonomy" id="150966"/>
    <lineage>
        <taxon>Eukaryota</taxon>
        <taxon>Viridiplantae</taxon>
        <taxon>Streptophyta</taxon>
        <taxon>Embryophyta</taxon>
        <taxon>Tracheophyta</taxon>
        <taxon>Spermatophyta</taxon>
        <taxon>Magnoliopsida</taxon>
        <taxon>eudicotyledons</taxon>
        <taxon>Gunneridae</taxon>
        <taxon>Pentapetalae</taxon>
        <taxon>Caryophyllales</taxon>
        <taxon>Nepenthaceae</taxon>
        <taxon>Nepenthes</taxon>
    </lineage>
</organism>
<dbReference type="Gene3D" id="3.30.40.10">
    <property type="entry name" value="Zinc/RING finger domain, C3HC4 (zinc finger)"/>
    <property type="match status" value="1"/>
</dbReference>
<keyword evidence="5" id="KW-0862">Zinc</keyword>
<evidence type="ECO:0000313" key="11">
    <source>
        <dbReference type="Proteomes" id="UP001279734"/>
    </source>
</evidence>
<evidence type="ECO:0000313" key="10">
    <source>
        <dbReference type="EMBL" id="GMH10526.1"/>
    </source>
</evidence>
<dbReference type="InterPro" id="IPR017907">
    <property type="entry name" value="Znf_RING_CS"/>
</dbReference>
<dbReference type="InterPro" id="IPR013083">
    <property type="entry name" value="Znf_RING/FYVE/PHD"/>
</dbReference>
<evidence type="ECO:0000256" key="3">
    <source>
        <dbReference type="ARBA" id="ARBA00022723"/>
    </source>
</evidence>
<protein>
    <recommendedName>
        <fullName evidence="6">RING-type E3 ubiquitin transferase BRCA1</fullName>
    </recommendedName>
</protein>
<keyword evidence="3" id="KW-0479">Metal-binding</keyword>
<dbReference type="PANTHER" id="PTHR47776:SF2">
    <property type="entry name" value="RING-TYPE E3 UBIQUITIN TRANSFERASE BRCA1"/>
    <property type="match status" value="1"/>
</dbReference>